<feature type="compositionally biased region" description="Basic and acidic residues" evidence="2">
    <location>
        <begin position="236"/>
        <end position="283"/>
    </location>
</feature>
<evidence type="ECO:0000256" key="1">
    <source>
        <dbReference type="SAM" id="Coils"/>
    </source>
</evidence>
<feature type="region of interest" description="Disordered" evidence="2">
    <location>
        <begin position="236"/>
        <end position="345"/>
    </location>
</feature>
<dbReference type="EMBL" id="GEDC01004217">
    <property type="protein sequence ID" value="JAS33081.1"/>
    <property type="molecule type" value="Transcribed_RNA"/>
</dbReference>
<proteinExistence type="predicted"/>
<accession>A0A1B6E579</accession>
<organism evidence="3">
    <name type="scientific">Clastoptera arizonana</name>
    <name type="common">Arizona spittle bug</name>
    <dbReference type="NCBI Taxonomy" id="38151"/>
    <lineage>
        <taxon>Eukaryota</taxon>
        <taxon>Metazoa</taxon>
        <taxon>Ecdysozoa</taxon>
        <taxon>Arthropoda</taxon>
        <taxon>Hexapoda</taxon>
        <taxon>Insecta</taxon>
        <taxon>Pterygota</taxon>
        <taxon>Neoptera</taxon>
        <taxon>Paraneoptera</taxon>
        <taxon>Hemiptera</taxon>
        <taxon>Auchenorrhyncha</taxon>
        <taxon>Cercopoidea</taxon>
        <taxon>Clastopteridae</taxon>
        <taxon>Clastoptera</taxon>
    </lineage>
</organism>
<evidence type="ECO:0000256" key="2">
    <source>
        <dbReference type="SAM" id="MobiDB-lite"/>
    </source>
</evidence>
<feature type="coiled-coil region" evidence="1">
    <location>
        <begin position="354"/>
        <end position="388"/>
    </location>
</feature>
<feature type="non-terminal residue" evidence="3">
    <location>
        <position position="453"/>
    </location>
</feature>
<feature type="compositionally biased region" description="Polar residues" evidence="2">
    <location>
        <begin position="444"/>
        <end position="453"/>
    </location>
</feature>
<dbReference type="AlphaFoldDB" id="A0A1B6E579"/>
<protein>
    <submittedName>
        <fullName evidence="3">Uncharacterized protein</fullName>
    </submittedName>
</protein>
<keyword evidence="1" id="KW-0175">Coiled coil</keyword>
<name>A0A1B6E579_9HEMI</name>
<feature type="region of interest" description="Disordered" evidence="2">
    <location>
        <begin position="423"/>
        <end position="453"/>
    </location>
</feature>
<evidence type="ECO:0000313" key="3">
    <source>
        <dbReference type="EMBL" id="JAS33081.1"/>
    </source>
</evidence>
<reference evidence="3" key="1">
    <citation type="submission" date="2015-12" db="EMBL/GenBank/DDBJ databases">
        <title>De novo transcriptome assembly of four potential Pierce s Disease insect vectors from Arizona vineyards.</title>
        <authorList>
            <person name="Tassone E.E."/>
        </authorList>
    </citation>
    <scope>NUCLEOTIDE SEQUENCE</scope>
</reference>
<feature type="compositionally biased region" description="Low complexity" evidence="2">
    <location>
        <begin position="309"/>
        <end position="321"/>
    </location>
</feature>
<sequence>MPQCSVATIKKGKPAQVPNWITLRPRHRVCPNSVVLRSRSARNGVCANRPTAPRRAPAKKKPKKKKKLIYADEVKDQTFFYGHAFDVLLALGLVPKQQKKETLDLDINRMHVMDVDCENSSEVVAASAPEIISSKDIDTKVTKEADLVAETQNPEVTQANETTPDVDVKSLVKNEKEADLVAETQNPEVTQANETTPDVDVKSLVKNEKEEEVNENHVLNGEVKSDLNGEVGELNEVKSEEIEGKTVENGHGEGDEQEVKGVTDENKESDAKENVAEVGEIKENGSGGCSEEEDRNSVTSSQSRKRTAVGEVEGEGSSSESDIGGKRVRIEREVEGENENDGEDERERLVREYVDDFTESMDDMSVAAEKLKRELSNLGELLRAKELEWNSILRLRKLKEEMLERLLRKRRLVVLMNDNVNPDWQPSERPKPSKPGGLMMVPIISSTPGIVTS</sequence>
<feature type="compositionally biased region" description="Basic and acidic residues" evidence="2">
    <location>
        <begin position="323"/>
        <end position="335"/>
    </location>
</feature>
<gene>
    <name evidence="3" type="ORF">g.19219</name>
</gene>